<accession>A0A837DDJ2</accession>
<evidence type="ECO:0000313" key="1">
    <source>
        <dbReference type="EMBL" id="KHF45412.1"/>
    </source>
</evidence>
<protein>
    <submittedName>
        <fullName evidence="1">Uncharacterized protein</fullName>
    </submittedName>
</protein>
<dbReference type="Proteomes" id="UP000030848">
    <property type="component" value="Unassembled WGS sequence"/>
</dbReference>
<dbReference type="EMBL" id="JRZE01000002">
    <property type="protein sequence ID" value="KHF45412.1"/>
    <property type="molecule type" value="Genomic_DNA"/>
</dbReference>
<comment type="caution">
    <text evidence="1">The sequence shown here is derived from an EMBL/GenBank/DDBJ whole genome shotgun (WGS) entry which is preliminary data.</text>
</comment>
<dbReference type="AlphaFoldDB" id="A0A837DDJ2"/>
<gene>
    <name evidence="1" type="ORF">MINT15_06290</name>
</gene>
<proteinExistence type="predicted"/>
<sequence length="65" mass="6651">MRRQSVSDDANTCRCSLAGGAFSDAAPGLVVLGGQGISSPVFEVASCCRLPSSLWTRCSSAATLQ</sequence>
<name>A0A837DDJ2_9PSEU</name>
<evidence type="ECO:0000313" key="2">
    <source>
        <dbReference type="Proteomes" id="UP000030848"/>
    </source>
</evidence>
<organism evidence="1 2">
    <name type="scientific">Saccharomonospora viridis</name>
    <dbReference type="NCBI Taxonomy" id="1852"/>
    <lineage>
        <taxon>Bacteria</taxon>
        <taxon>Bacillati</taxon>
        <taxon>Actinomycetota</taxon>
        <taxon>Actinomycetes</taxon>
        <taxon>Pseudonocardiales</taxon>
        <taxon>Pseudonocardiaceae</taxon>
        <taxon>Saccharomonospora</taxon>
    </lineage>
</organism>
<reference evidence="1 2" key="1">
    <citation type="submission" date="2014-10" db="EMBL/GenBank/DDBJ databases">
        <title>Genome sequence of Micropolyspora internatus JCM3315.</title>
        <authorList>
            <person name="Shin S.-K."/>
            <person name="Yi H."/>
        </authorList>
    </citation>
    <scope>NUCLEOTIDE SEQUENCE [LARGE SCALE GENOMIC DNA]</scope>
    <source>
        <strain evidence="1 2">JCM 3315</strain>
    </source>
</reference>